<proteinExistence type="predicted"/>
<evidence type="ECO:0000313" key="2">
    <source>
        <dbReference type="EMBL" id="MPL58634.1"/>
    </source>
</evidence>
<protein>
    <recommendedName>
        <fullName evidence="3">Bacteriophage lambda Replication protein O N-terminal domain-containing protein</fullName>
    </recommendedName>
</protein>
<evidence type="ECO:0000256" key="1">
    <source>
        <dbReference type="SAM" id="MobiDB-lite"/>
    </source>
</evidence>
<dbReference type="Pfam" id="PF13730">
    <property type="entry name" value="HTH_36"/>
    <property type="match status" value="1"/>
</dbReference>
<reference evidence="2" key="1">
    <citation type="submission" date="2019-08" db="EMBL/GenBank/DDBJ databases">
        <authorList>
            <person name="Kucharzyk K."/>
            <person name="Murdoch R.W."/>
            <person name="Higgins S."/>
            <person name="Loffler F."/>
        </authorList>
    </citation>
    <scope>NUCLEOTIDE SEQUENCE</scope>
</reference>
<feature type="compositionally biased region" description="Low complexity" evidence="1">
    <location>
        <begin position="145"/>
        <end position="156"/>
    </location>
</feature>
<name>A0A644SVJ1_9ZZZZ</name>
<dbReference type="EMBL" id="VSSQ01000007">
    <property type="protein sequence ID" value="MPL58634.1"/>
    <property type="molecule type" value="Genomic_DNA"/>
</dbReference>
<comment type="caution">
    <text evidence="2">The sequence shown here is derived from an EMBL/GenBank/DDBJ whole genome shotgun (WGS) entry which is preliminary data.</text>
</comment>
<gene>
    <name evidence="2" type="ORF">SDC9_04168</name>
</gene>
<organism evidence="2">
    <name type="scientific">bioreactor metagenome</name>
    <dbReference type="NCBI Taxonomy" id="1076179"/>
    <lineage>
        <taxon>unclassified sequences</taxon>
        <taxon>metagenomes</taxon>
        <taxon>ecological metagenomes</taxon>
    </lineage>
</organism>
<feature type="region of interest" description="Disordered" evidence="1">
    <location>
        <begin position="137"/>
        <end position="174"/>
    </location>
</feature>
<evidence type="ECO:0008006" key="3">
    <source>
        <dbReference type="Google" id="ProtNLM"/>
    </source>
</evidence>
<sequence length="283" mass="31615">MIIRVQKRDNPYAVIDKMPLNDTRMSFKAKGILSYLLSKPNNWKPSIDELSKASKDSTDAVRTGLQELERFGYMVRKRLHGKGGKIIGWEHLVYETPQLDLPEEEKPHVGKPQMDEPHVENPTLISNELISNDLVSNDLNKNNVAPDGADPSAPAGNEMTGAQPDEDLESGRAGKGKEYSADFLAFWKAYPRKKEKGKAWRVWRTRLREKASAGEMIRAAKNYARDSKGTDDKFIKLAATFIGPDKPFMDYLGDDDGGGGNDGQQHLEEAPGDSAGIYRNFFT</sequence>
<dbReference type="AlphaFoldDB" id="A0A644SVJ1"/>
<feature type="region of interest" description="Disordered" evidence="1">
    <location>
        <begin position="254"/>
        <end position="275"/>
    </location>
</feature>
<accession>A0A644SVJ1</accession>